<name>A0ABS1J2L7_9FIRM</name>
<keyword evidence="2" id="KW-1185">Reference proteome</keyword>
<reference evidence="1 2" key="1">
    <citation type="submission" date="2021-01" db="EMBL/GenBank/DDBJ databases">
        <title>Isolation and description of Catonella massiliensis sp. nov., a novel Catonella species, isolated from a stable periodontitis subject.</title>
        <authorList>
            <person name="Antezack A."/>
            <person name="Boxberger M."/>
            <person name="La Scola B."/>
            <person name="Monnet-Corti V."/>
        </authorList>
    </citation>
    <scope>NUCLEOTIDE SEQUENCE [LARGE SCALE GENOMIC DNA]</scope>
    <source>
        <strain evidence="1 2">Marseille-Q4567</strain>
    </source>
</reference>
<comment type="caution">
    <text evidence="1">The sequence shown here is derived from an EMBL/GenBank/DDBJ whole genome shotgun (WGS) entry which is preliminary data.</text>
</comment>
<evidence type="ECO:0000313" key="1">
    <source>
        <dbReference type="EMBL" id="MBK5898396.1"/>
    </source>
</evidence>
<evidence type="ECO:0000313" key="2">
    <source>
        <dbReference type="Proteomes" id="UP000604730"/>
    </source>
</evidence>
<gene>
    <name evidence="1" type="ORF">JJN12_11490</name>
</gene>
<accession>A0ABS1J2L7</accession>
<proteinExistence type="predicted"/>
<organism evidence="1 2">
    <name type="scientific">Catonella massiliensis</name>
    <dbReference type="NCBI Taxonomy" id="2799636"/>
    <lineage>
        <taxon>Bacteria</taxon>
        <taxon>Bacillati</taxon>
        <taxon>Bacillota</taxon>
        <taxon>Clostridia</taxon>
        <taxon>Lachnospirales</taxon>
        <taxon>Lachnospiraceae</taxon>
        <taxon>Catonella</taxon>
    </lineage>
</organism>
<protein>
    <submittedName>
        <fullName evidence="1">Uncharacterized protein</fullName>
    </submittedName>
</protein>
<dbReference type="EMBL" id="JAEPRJ010000001">
    <property type="protein sequence ID" value="MBK5898396.1"/>
    <property type="molecule type" value="Genomic_DNA"/>
</dbReference>
<dbReference type="Proteomes" id="UP000604730">
    <property type="component" value="Unassembled WGS sequence"/>
</dbReference>
<dbReference type="RefSeq" id="WP_208429819.1">
    <property type="nucleotide sequence ID" value="NZ_JAEPRJ010000001.1"/>
</dbReference>
<sequence length="76" mass="9142">MDKKKQMIEYMIQDLVEMISEEQNLDYDFAMRLLYDSELYNKLSDTETELYRESPAYVYGLFQDELNFGHIVQAEV</sequence>